<organism evidence="3 4">
    <name type="scientific">Legionella drozanskii LLAP-1</name>
    <dbReference type="NCBI Taxonomy" id="1212489"/>
    <lineage>
        <taxon>Bacteria</taxon>
        <taxon>Pseudomonadati</taxon>
        <taxon>Pseudomonadota</taxon>
        <taxon>Gammaproteobacteria</taxon>
        <taxon>Legionellales</taxon>
        <taxon>Legionellaceae</taxon>
        <taxon>Legionella</taxon>
    </lineage>
</organism>
<feature type="transmembrane region" description="Helical" evidence="1">
    <location>
        <begin position="7"/>
        <end position="31"/>
    </location>
</feature>
<keyword evidence="1" id="KW-1133">Transmembrane helix</keyword>
<dbReference type="GO" id="GO:0016020">
    <property type="term" value="C:membrane"/>
    <property type="evidence" value="ECO:0007669"/>
    <property type="project" value="UniProtKB-SubCell"/>
</dbReference>
<dbReference type="Pfam" id="PF14378">
    <property type="entry name" value="PAP2_3"/>
    <property type="match status" value="1"/>
</dbReference>
<feature type="transmembrane region" description="Helical" evidence="1">
    <location>
        <begin position="43"/>
        <end position="61"/>
    </location>
</feature>
<proteinExistence type="predicted"/>
<evidence type="ECO:0000259" key="2">
    <source>
        <dbReference type="Pfam" id="PF14378"/>
    </source>
</evidence>
<accession>A0A0W0TDS4</accession>
<feature type="transmembrane region" description="Helical" evidence="1">
    <location>
        <begin position="218"/>
        <end position="237"/>
    </location>
</feature>
<dbReference type="Proteomes" id="UP000054736">
    <property type="component" value="Unassembled WGS sequence"/>
</dbReference>
<name>A0A0W0TDS4_9GAMM</name>
<dbReference type="EMBL" id="LNXY01000001">
    <property type="protein sequence ID" value="KTC93739.1"/>
    <property type="molecule type" value="Genomic_DNA"/>
</dbReference>
<dbReference type="InterPro" id="IPR026841">
    <property type="entry name" value="Aur1/Ipt1"/>
</dbReference>
<feature type="transmembrane region" description="Helical" evidence="1">
    <location>
        <begin position="161"/>
        <end position="179"/>
    </location>
</feature>
<reference evidence="3 4" key="1">
    <citation type="submission" date="2015-11" db="EMBL/GenBank/DDBJ databases">
        <title>Genomic analysis of 38 Legionella species identifies large and diverse effector repertoires.</title>
        <authorList>
            <person name="Burstein D."/>
            <person name="Amaro F."/>
            <person name="Zusman T."/>
            <person name="Lifshitz Z."/>
            <person name="Cohen O."/>
            <person name="Gilbert J.A."/>
            <person name="Pupko T."/>
            <person name="Shuman H.A."/>
            <person name="Segal G."/>
        </authorList>
    </citation>
    <scope>NUCLEOTIDE SEQUENCE [LARGE SCALE GENOMIC DNA]</scope>
    <source>
        <strain evidence="3 4">ATCC 700990</strain>
    </source>
</reference>
<protein>
    <recommendedName>
        <fullName evidence="2">Inositolphosphotransferase Aur1/Ipt1 domain-containing protein</fullName>
    </recommendedName>
</protein>
<dbReference type="OrthoDB" id="5653236at2"/>
<feature type="transmembrane region" description="Helical" evidence="1">
    <location>
        <begin position="133"/>
        <end position="152"/>
    </location>
</feature>
<evidence type="ECO:0000256" key="1">
    <source>
        <dbReference type="SAM" id="Phobius"/>
    </source>
</evidence>
<sequence length="299" mass="34564">MVDSTKYFNLILAVIISVLSTIVFVLNYYVYQFPGNNYFPPQMTGMGIILILTLLGTYLLFDTNSNYFKIIRELIYFFLVISVIANATNAIQLTPFNPIDEQLISIDQAFSVHLEPIMAWAARIPWLNNMLKLSYDSLSYQMAYLPFVMIFARKFSYLHEYYSLLFLTALLGFSFYYFFPTMGPASFMKSPYFVTEQYATGVKFAEIHRHIPPSTLDGGMIAMPSFHVIWACLCLYLSRCWPILFIVLFPLNILLIASCVLLGWHYVIDLIGSFITLVLAYGIYFFVKTYYAPRRFVLS</sequence>
<keyword evidence="4" id="KW-1185">Reference proteome</keyword>
<evidence type="ECO:0000313" key="3">
    <source>
        <dbReference type="EMBL" id="KTC93739.1"/>
    </source>
</evidence>
<dbReference type="STRING" id="1212489.Ldro_0089"/>
<keyword evidence="1" id="KW-0472">Membrane</keyword>
<comment type="caution">
    <text evidence="3">The sequence shown here is derived from an EMBL/GenBank/DDBJ whole genome shotgun (WGS) entry which is preliminary data.</text>
</comment>
<feature type="domain" description="Inositolphosphotransferase Aur1/Ipt1" evidence="2">
    <location>
        <begin position="102"/>
        <end position="282"/>
    </location>
</feature>
<feature type="transmembrane region" description="Helical" evidence="1">
    <location>
        <begin position="73"/>
        <end position="91"/>
    </location>
</feature>
<keyword evidence="1" id="KW-0812">Transmembrane</keyword>
<feature type="transmembrane region" description="Helical" evidence="1">
    <location>
        <begin position="244"/>
        <end position="264"/>
    </location>
</feature>
<gene>
    <name evidence="3" type="ORF">Ldro_0089</name>
</gene>
<evidence type="ECO:0000313" key="4">
    <source>
        <dbReference type="Proteomes" id="UP000054736"/>
    </source>
</evidence>
<dbReference type="AlphaFoldDB" id="A0A0W0TDS4"/>
<dbReference type="PATRIC" id="fig|1212489.4.peg.89"/>
<feature type="transmembrane region" description="Helical" evidence="1">
    <location>
        <begin position="270"/>
        <end position="287"/>
    </location>
</feature>